<dbReference type="Proteomes" id="UP000664859">
    <property type="component" value="Unassembled WGS sequence"/>
</dbReference>
<dbReference type="EMBL" id="JAFCMP010000094">
    <property type="protein sequence ID" value="KAG5187136.1"/>
    <property type="molecule type" value="Genomic_DNA"/>
</dbReference>
<proteinExistence type="predicted"/>
<evidence type="ECO:0000256" key="1">
    <source>
        <dbReference type="SAM" id="MobiDB-lite"/>
    </source>
</evidence>
<feature type="compositionally biased region" description="Low complexity" evidence="1">
    <location>
        <begin position="203"/>
        <end position="212"/>
    </location>
</feature>
<evidence type="ECO:0000313" key="3">
    <source>
        <dbReference type="Proteomes" id="UP000664859"/>
    </source>
</evidence>
<dbReference type="AlphaFoldDB" id="A0A836CKX1"/>
<comment type="caution">
    <text evidence="2">The sequence shown here is derived from an EMBL/GenBank/DDBJ whole genome shotgun (WGS) entry which is preliminary data.</text>
</comment>
<reference evidence="2" key="1">
    <citation type="submission" date="2021-02" db="EMBL/GenBank/DDBJ databases">
        <title>First Annotated Genome of the Yellow-green Alga Tribonema minus.</title>
        <authorList>
            <person name="Mahan K.M."/>
        </authorList>
    </citation>
    <scope>NUCLEOTIDE SEQUENCE</scope>
    <source>
        <strain evidence="2">UTEX B ZZ1240</strain>
    </source>
</reference>
<protein>
    <submittedName>
        <fullName evidence="2">Uncharacterized protein</fullName>
    </submittedName>
</protein>
<feature type="region of interest" description="Disordered" evidence="1">
    <location>
        <begin position="110"/>
        <end position="223"/>
    </location>
</feature>
<keyword evidence="3" id="KW-1185">Reference proteome</keyword>
<gene>
    <name evidence="2" type="ORF">JKP88DRAFT_254174</name>
</gene>
<accession>A0A836CKX1</accession>
<name>A0A836CKX1_9STRA</name>
<evidence type="ECO:0000313" key="2">
    <source>
        <dbReference type="EMBL" id="KAG5187136.1"/>
    </source>
</evidence>
<sequence length="461" mass="50643">MERTAASWWFYSTVPVQGMRNSRRPALCESHLMLLPQTETPNFNCQPCTEILNCCELQALLLRLRICTTMARLVQTAVEEGLEMEPDEHPITCVMAQLADVMEITHTMRQRNRHRQIPTPPQQHQQHALPKRHESWQEVRAAAAPPAARPHPNFNFNMNSKLGEQGDAQHSDSTSSTGGSEPGAGRGVRGVSRVGKKRGLRGGVRLRSTEAGGSRGTGGRAAVAPRAEPLTHQLEVDERDADIGLQVAVAQREVEPLLHVIAQHPYLLPLQRKALRAVAQRLQLNEGLATNNCGSGAVRNDDDSAADAEGALGDVVDTVVAALRRARANPKVVRSACTCLAAVAAKGRCADVASRGGVSLVLECMELLQGDERVQAAGLGILGSPSMASDVAIVRACCMRRRWPYKHNKIVDFTIFMYIDRGVQLRLFIAFRKQGWGSWARLRWPATLPSCACHTQRRWPL</sequence>
<organism evidence="2 3">
    <name type="scientific">Tribonema minus</name>
    <dbReference type="NCBI Taxonomy" id="303371"/>
    <lineage>
        <taxon>Eukaryota</taxon>
        <taxon>Sar</taxon>
        <taxon>Stramenopiles</taxon>
        <taxon>Ochrophyta</taxon>
        <taxon>PX clade</taxon>
        <taxon>Xanthophyceae</taxon>
        <taxon>Tribonematales</taxon>
        <taxon>Tribonemataceae</taxon>
        <taxon>Tribonema</taxon>
    </lineage>
</organism>